<feature type="compositionally biased region" description="Polar residues" evidence="2">
    <location>
        <begin position="15"/>
        <end position="27"/>
    </location>
</feature>
<name>A0ABP9PG48_9PSEU</name>
<dbReference type="PANTHER" id="PTHR42733">
    <property type="entry name" value="DJ-1 PROTEIN"/>
    <property type="match status" value="1"/>
</dbReference>
<dbReference type="EMBL" id="BAABJO010000067">
    <property type="protein sequence ID" value="GAA5143037.1"/>
    <property type="molecule type" value="Genomic_DNA"/>
</dbReference>
<accession>A0ABP9PG48</accession>
<gene>
    <name evidence="4" type="ORF">GCM10023320_83940</name>
</gene>
<feature type="domain" description="DJ-1/PfpI" evidence="3">
    <location>
        <begin position="79"/>
        <end position="248"/>
    </location>
</feature>
<evidence type="ECO:0000313" key="5">
    <source>
        <dbReference type="Proteomes" id="UP001500804"/>
    </source>
</evidence>
<organism evidence="4 5">
    <name type="scientific">Pseudonocardia adelaidensis</name>
    <dbReference type="NCBI Taxonomy" id="648754"/>
    <lineage>
        <taxon>Bacteria</taxon>
        <taxon>Bacillati</taxon>
        <taxon>Actinomycetota</taxon>
        <taxon>Actinomycetes</taxon>
        <taxon>Pseudonocardiales</taxon>
        <taxon>Pseudonocardiaceae</taxon>
        <taxon>Pseudonocardia</taxon>
    </lineage>
</organism>
<dbReference type="PANTHER" id="PTHR42733:SF12">
    <property type="entry name" value="PROTEINASE"/>
    <property type="match status" value="1"/>
</dbReference>
<dbReference type="InterPro" id="IPR006286">
    <property type="entry name" value="C56_PfpI-like"/>
</dbReference>
<dbReference type="InterPro" id="IPR002818">
    <property type="entry name" value="DJ-1/PfpI"/>
</dbReference>
<sequence length="263" mass="27829">MPAATASTVGRDRPTTATGIPSTANRNATDRPIPGPAPSTTAPAMSETVWPHTSGRVNGVRSRTAHGYATGMTGKLDGKRIAILATDGVEQVELTEPRDAVTREGARTEIVSLAEGEIQAMNGDIDPADRFPVDRTAAQADAADYDGVIMPGGTVNADRLRMDPHVRDFVRAAFRAGTPVGVICHGPWTLVEADLVRGRTLTSFPSLRTDIRNAGGTVVDEEVVTDNGLVSSRNPDDLPAFCAKIVEEFAEGVHRVHREGATV</sequence>
<reference evidence="5" key="1">
    <citation type="journal article" date="2019" name="Int. J. Syst. Evol. Microbiol.">
        <title>The Global Catalogue of Microorganisms (GCM) 10K type strain sequencing project: providing services to taxonomists for standard genome sequencing and annotation.</title>
        <authorList>
            <consortium name="The Broad Institute Genomics Platform"/>
            <consortium name="The Broad Institute Genome Sequencing Center for Infectious Disease"/>
            <person name="Wu L."/>
            <person name="Ma J."/>
        </authorList>
    </citation>
    <scope>NUCLEOTIDE SEQUENCE [LARGE SCALE GENOMIC DNA]</scope>
    <source>
        <strain evidence="5">JCM 18302</strain>
    </source>
</reference>
<dbReference type="PROSITE" id="PS51276">
    <property type="entry name" value="PEPTIDASE_C56_PFPI"/>
    <property type="match status" value="1"/>
</dbReference>
<dbReference type="SUPFAM" id="SSF52317">
    <property type="entry name" value="Class I glutamine amidotransferase-like"/>
    <property type="match status" value="1"/>
</dbReference>
<proteinExistence type="inferred from homology"/>
<dbReference type="Proteomes" id="UP001500804">
    <property type="component" value="Unassembled WGS sequence"/>
</dbReference>
<dbReference type="Gene3D" id="3.40.50.880">
    <property type="match status" value="1"/>
</dbReference>
<comment type="caution">
    <text evidence="4">The sequence shown here is derived from an EMBL/GenBank/DDBJ whole genome shotgun (WGS) entry which is preliminary data.</text>
</comment>
<evidence type="ECO:0000259" key="3">
    <source>
        <dbReference type="Pfam" id="PF01965"/>
    </source>
</evidence>
<dbReference type="CDD" id="cd03134">
    <property type="entry name" value="GATase1_PfpI_like"/>
    <property type="match status" value="1"/>
</dbReference>
<feature type="region of interest" description="Disordered" evidence="2">
    <location>
        <begin position="1"/>
        <end position="58"/>
    </location>
</feature>
<dbReference type="InterPro" id="IPR029062">
    <property type="entry name" value="Class_I_gatase-like"/>
</dbReference>
<evidence type="ECO:0000256" key="1">
    <source>
        <dbReference type="ARBA" id="ARBA00008542"/>
    </source>
</evidence>
<evidence type="ECO:0000256" key="2">
    <source>
        <dbReference type="SAM" id="MobiDB-lite"/>
    </source>
</evidence>
<keyword evidence="5" id="KW-1185">Reference proteome</keyword>
<evidence type="ECO:0000313" key="4">
    <source>
        <dbReference type="EMBL" id="GAA5143037.1"/>
    </source>
</evidence>
<dbReference type="Pfam" id="PF01965">
    <property type="entry name" value="DJ-1_PfpI"/>
    <property type="match status" value="1"/>
</dbReference>
<protein>
    <recommendedName>
        <fullName evidence="3">DJ-1/PfpI domain-containing protein</fullName>
    </recommendedName>
</protein>
<comment type="similarity">
    <text evidence="1">Belongs to the peptidase C56 family.</text>
</comment>